<protein>
    <submittedName>
        <fullName evidence="6">Polymerase</fullName>
    </submittedName>
</protein>
<keyword evidence="4" id="KW-0472">Membrane</keyword>
<accession>A0A6S6QWD3</accession>
<keyword evidence="7" id="KW-1185">Reference proteome</keyword>
<organism evidence="6 7">
    <name type="scientific">Anaerocolumna cellulosilytica</name>
    <dbReference type="NCBI Taxonomy" id="433286"/>
    <lineage>
        <taxon>Bacteria</taxon>
        <taxon>Bacillati</taxon>
        <taxon>Bacillota</taxon>
        <taxon>Clostridia</taxon>
        <taxon>Lachnospirales</taxon>
        <taxon>Lachnospiraceae</taxon>
        <taxon>Anaerocolumna</taxon>
    </lineage>
</organism>
<dbReference type="AlphaFoldDB" id="A0A6S6QWD3"/>
<dbReference type="KEGG" id="acel:acsn021_09380"/>
<evidence type="ECO:0000256" key="3">
    <source>
        <dbReference type="ARBA" id="ARBA00022989"/>
    </source>
</evidence>
<keyword evidence="2" id="KW-0812">Transmembrane</keyword>
<dbReference type="PANTHER" id="PTHR37422">
    <property type="entry name" value="TEICHURONIC ACID BIOSYNTHESIS PROTEIN TUAE"/>
    <property type="match status" value="1"/>
</dbReference>
<dbReference type="InterPro" id="IPR051533">
    <property type="entry name" value="WaaL-like"/>
</dbReference>
<sequence length="609" mass="68622">MKGTITSSTLRQTGGNNRLESSGSNKIFLLPLVFISAILPFIMRSYQFSTNLGQFAWFAEDDTKVDIFLFYKQVFLLIACTVMLVCLIYKIVKEKITLSVIPALIPVFLYGIMALLSTLFSKYSSFGYKGVYEQFESVFALLGYCLIVYYAYLFIQTEEDVRFILKYLLYSVLAFSLLGLLQAINLDPIVSDIGKRIYLGREYWDYLDKFTLSFEPGRVYLTFYNPNYVGSYTALIIPILLGLLLTEKEGKKKICYILGLLGMGISLIRSGSETGMIALFVAILFFIFFFRKYIFKYKKIIFPIAGIGAVCIVVLIGVKFTTITEKVQSVFNLNQATPSITSIKTEEDLTITYKGNDLKLNLFVDSNGIILLPMDKDMNSLPFSTNENGKYTMEDERFAGIEMSIVTYNDIVCLDVSIEGTEWVFTNQLENDSTYYYLNAVGKFDKIVAADSAVFSGYESLATGRGYIWSRTIPLLKDRILLGSGAETYMMAFPQQDYVQKANYGFGGQLLTRPHNLYLQIGVQTGVVSLLAFLVFYIMYFISSIRIYKNGTFDSYLSIVGVSTFLGTIGYMITGLSNDSSITVAPVFWVLIGIGIAINYRLKLSKTNN</sequence>
<evidence type="ECO:0000313" key="6">
    <source>
        <dbReference type="EMBL" id="BCJ93369.1"/>
    </source>
</evidence>
<comment type="subcellular location">
    <subcellularLocation>
        <location evidence="1">Membrane</location>
        <topology evidence="1">Multi-pass membrane protein</topology>
    </subcellularLocation>
</comment>
<evidence type="ECO:0000256" key="1">
    <source>
        <dbReference type="ARBA" id="ARBA00004141"/>
    </source>
</evidence>
<dbReference type="RefSeq" id="WP_184090451.1">
    <property type="nucleotide sequence ID" value="NZ_AP023367.1"/>
</dbReference>
<feature type="domain" description="O-antigen ligase-related" evidence="5">
    <location>
        <begin position="452"/>
        <end position="534"/>
    </location>
</feature>
<dbReference type="PANTHER" id="PTHR37422:SF23">
    <property type="entry name" value="TEICHURONIC ACID BIOSYNTHESIS PROTEIN TUAE"/>
    <property type="match status" value="1"/>
</dbReference>
<keyword evidence="3" id="KW-1133">Transmembrane helix</keyword>
<dbReference type="Proteomes" id="UP000515561">
    <property type="component" value="Chromosome"/>
</dbReference>
<evidence type="ECO:0000259" key="5">
    <source>
        <dbReference type="Pfam" id="PF04932"/>
    </source>
</evidence>
<name>A0A6S6QWD3_9FIRM</name>
<dbReference type="InterPro" id="IPR007016">
    <property type="entry name" value="O-antigen_ligase-rel_domated"/>
</dbReference>
<dbReference type="EMBL" id="AP023367">
    <property type="protein sequence ID" value="BCJ93369.1"/>
    <property type="molecule type" value="Genomic_DNA"/>
</dbReference>
<dbReference type="GO" id="GO:0016020">
    <property type="term" value="C:membrane"/>
    <property type="evidence" value="ECO:0007669"/>
    <property type="project" value="UniProtKB-SubCell"/>
</dbReference>
<evidence type="ECO:0000256" key="2">
    <source>
        <dbReference type="ARBA" id="ARBA00022692"/>
    </source>
</evidence>
<evidence type="ECO:0000313" key="7">
    <source>
        <dbReference type="Proteomes" id="UP000515561"/>
    </source>
</evidence>
<proteinExistence type="predicted"/>
<dbReference type="Pfam" id="PF04932">
    <property type="entry name" value="Wzy_C"/>
    <property type="match status" value="1"/>
</dbReference>
<evidence type="ECO:0000256" key="4">
    <source>
        <dbReference type="ARBA" id="ARBA00023136"/>
    </source>
</evidence>
<gene>
    <name evidence="6" type="ORF">acsn021_09380</name>
</gene>
<reference evidence="6 7" key="1">
    <citation type="journal article" date="2016" name="Int. J. Syst. Evol. Microbiol.">
        <title>Descriptions of Anaerotaenia torta gen. nov., sp. nov. and Anaerocolumna cellulosilytica gen. nov., sp. nov. isolated from a methanogenic reactor of cattle waste.</title>
        <authorList>
            <person name="Uek A."/>
            <person name="Ohtaki Y."/>
            <person name="Kaku N."/>
            <person name="Ueki K."/>
        </authorList>
    </citation>
    <scope>NUCLEOTIDE SEQUENCE [LARGE SCALE GENOMIC DNA]</scope>
    <source>
        <strain evidence="6 7">SN021</strain>
    </source>
</reference>